<reference evidence="10 11" key="1">
    <citation type="submission" date="2017-03" db="EMBL/GenBank/DDBJ databases">
        <title>Draft Genome sequence of Marispirochaeta sp. strain JC444.</title>
        <authorList>
            <person name="Shivani Y."/>
            <person name="Subhash Y."/>
            <person name="Sasikala C."/>
            <person name="Ramana C."/>
        </authorList>
    </citation>
    <scope>NUCLEOTIDE SEQUENCE [LARGE SCALE GENOMIC DNA]</scope>
    <source>
        <strain evidence="10 11">JC444</strain>
    </source>
</reference>
<dbReference type="SUPFAM" id="SSF54980">
    <property type="entry name" value="EF-G C-terminal domain-like"/>
    <property type="match status" value="1"/>
</dbReference>
<keyword evidence="6 8" id="KW-0342">GTP-binding</keyword>
<feature type="binding site" evidence="8">
    <location>
        <begin position="30"/>
        <end position="37"/>
    </location>
    <ligand>
        <name>GTP</name>
        <dbReference type="ChEBI" id="CHEBI:37565"/>
    </ligand>
</feature>
<evidence type="ECO:0000256" key="6">
    <source>
        <dbReference type="ARBA" id="ARBA00023134"/>
    </source>
</evidence>
<dbReference type="InterPro" id="IPR000795">
    <property type="entry name" value="T_Tr_GTP-bd_dom"/>
</dbReference>
<dbReference type="PRINTS" id="PR00315">
    <property type="entry name" value="ELONGATNFCT"/>
</dbReference>
<dbReference type="PANTHER" id="PTHR43556">
    <property type="entry name" value="PEPTIDE CHAIN RELEASE FACTOR RF3"/>
    <property type="match status" value="1"/>
</dbReference>
<dbReference type="InterPro" id="IPR005225">
    <property type="entry name" value="Small_GTP-bd"/>
</dbReference>
<evidence type="ECO:0000256" key="7">
    <source>
        <dbReference type="ARBA" id="ARBA00073639"/>
    </source>
</evidence>
<dbReference type="FunFam" id="3.40.50.300:FF:000542">
    <property type="entry name" value="Peptide chain release factor 3"/>
    <property type="match status" value="1"/>
</dbReference>
<dbReference type="NCBIfam" id="TIGR00503">
    <property type="entry name" value="prfC"/>
    <property type="match status" value="1"/>
</dbReference>
<dbReference type="Proteomes" id="UP000192343">
    <property type="component" value="Unassembled WGS sequence"/>
</dbReference>
<protein>
    <recommendedName>
        <fullName evidence="7 8">Peptide chain release factor 3</fullName>
        <shortName evidence="8">RF-3</shortName>
    </recommendedName>
</protein>
<evidence type="ECO:0000256" key="5">
    <source>
        <dbReference type="ARBA" id="ARBA00022917"/>
    </source>
</evidence>
<dbReference type="InterPro" id="IPR031157">
    <property type="entry name" value="G_TR_CS"/>
</dbReference>
<dbReference type="InterPro" id="IPR004548">
    <property type="entry name" value="PrfC"/>
</dbReference>
<dbReference type="GO" id="GO:0005829">
    <property type="term" value="C:cytosol"/>
    <property type="evidence" value="ECO:0007669"/>
    <property type="project" value="TreeGrafter"/>
</dbReference>
<dbReference type="SUPFAM" id="SSF52540">
    <property type="entry name" value="P-loop containing nucleoside triphosphate hydrolases"/>
    <property type="match status" value="1"/>
</dbReference>
<feature type="binding site" evidence="8">
    <location>
        <begin position="98"/>
        <end position="102"/>
    </location>
    <ligand>
        <name>GTP</name>
        <dbReference type="ChEBI" id="CHEBI:37565"/>
    </ligand>
</feature>
<dbReference type="Pfam" id="PF00009">
    <property type="entry name" value="GTP_EFTU"/>
    <property type="match status" value="1"/>
</dbReference>
<dbReference type="Gene3D" id="3.30.70.3280">
    <property type="entry name" value="Peptide chain release factor 3, domain III"/>
    <property type="match status" value="1"/>
</dbReference>
<keyword evidence="4 8" id="KW-0547">Nucleotide-binding</keyword>
<dbReference type="Pfam" id="PF16658">
    <property type="entry name" value="RF3_C"/>
    <property type="match status" value="1"/>
</dbReference>
<keyword evidence="5 8" id="KW-0648">Protein biosynthesis</keyword>
<dbReference type="GO" id="GO:0003924">
    <property type="term" value="F:GTPase activity"/>
    <property type="evidence" value="ECO:0007669"/>
    <property type="project" value="InterPro"/>
</dbReference>
<dbReference type="InterPro" id="IPR009000">
    <property type="entry name" value="Transl_B-barrel_sf"/>
</dbReference>
<dbReference type="PANTHER" id="PTHR43556:SF2">
    <property type="entry name" value="PEPTIDE CHAIN RELEASE FACTOR RF3"/>
    <property type="match status" value="1"/>
</dbReference>
<organism evidence="10 11">
    <name type="scientific">Marispirochaeta aestuarii</name>
    <dbReference type="NCBI Taxonomy" id="1963862"/>
    <lineage>
        <taxon>Bacteria</taxon>
        <taxon>Pseudomonadati</taxon>
        <taxon>Spirochaetota</taxon>
        <taxon>Spirochaetia</taxon>
        <taxon>Spirochaetales</taxon>
        <taxon>Spirochaetaceae</taxon>
        <taxon>Marispirochaeta</taxon>
    </lineage>
</organism>
<dbReference type="InterPro" id="IPR035647">
    <property type="entry name" value="EFG_III/V"/>
</dbReference>
<dbReference type="InterPro" id="IPR053905">
    <property type="entry name" value="EF-G-like_DII"/>
</dbReference>
<evidence type="ECO:0000313" key="10">
    <source>
        <dbReference type="EMBL" id="ORC38284.1"/>
    </source>
</evidence>
<sequence length="544" mass="61731">MPNRATEAATTDKTPLQQEIDKRLTFAIISHPDAGKTTITEKLLLFGGAIHIAGAVKSKKNARQTVSDFMQMEKERGISISTSVMGFDYRDRTVNLLDTPGHADFSEDTYRTLTAVDSVLMVIDSVKGVEERTRKLCEICKMRKTPIITFLNKFDREGKEPIELLDEVEAELNIRACPMSWPVGQGASFKGVYSIYEKRLILFKPHDIQNVESSVAIENMDDPLLDEKLGSLADRLREELELVQGVYPEFSMEEYLAGTITPTFFGSALNNFGVRELLDAFVDIAPAPRAQESRERLVAPDEEKFSGLIFKIHANLDPNHRDRIAFMRICSGMFERNKLYHHVRTGKTFRAANPTAFMASERSIVDTAYPGDIIGLHDTGTLKIGDTISEGENIEYTGIPSFAPQIFRQVINLEPMRSKQLNKGLEQLTEEGVAQLFIKEYSADKLLGVVGMLQFEVIQHRLKEEYKASVRFEQADYGGAAWIEAEDSRAMEQFMRFHGNHVALDKDEERVFLYRNRWAVSRAMEENPKIRFYFTSDKKDLLVP</sequence>
<feature type="domain" description="Tr-type G" evidence="9">
    <location>
        <begin position="21"/>
        <end position="289"/>
    </location>
</feature>
<dbReference type="GO" id="GO:0005525">
    <property type="term" value="F:GTP binding"/>
    <property type="evidence" value="ECO:0007669"/>
    <property type="project" value="UniProtKB-UniRule"/>
</dbReference>
<dbReference type="HAMAP" id="MF_00072">
    <property type="entry name" value="Rel_fac_3"/>
    <property type="match status" value="1"/>
</dbReference>
<dbReference type="CDD" id="cd04169">
    <property type="entry name" value="RF3"/>
    <property type="match status" value="1"/>
</dbReference>
<evidence type="ECO:0000256" key="2">
    <source>
        <dbReference type="ARBA" id="ARBA00009978"/>
    </source>
</evidence>
<comment type="similarity">
    <text evidence="2 8">Belongs to the TRAFAC class translation factor GTPase superfamily. Classic translation factor GTPase family. PrfC subfamily.</text>
</comment>
<dbReference type="PROSITE" id="PS00301">
    <property type="entry name" value="G_TR_1"/>
    <property type="match status" value="1"/>
</dbReference>
<dbReference type="InterPro" id="IPR027417">
    <property type="entry name" value="P-loop_NTPase"/>
</dbReference>
<dbReference type="GO" id="GO:0006449">
    <property type="term" value="P:regulation of translational termination"/>
    <property type="evidence" value="ECO:0007669"/>
    <property type="project" value="UniProtKB-UniRule"/>
</dbReference>
<dbReference type="Gene3D" id="3.40.50.300">
    <property type="entry name" value="P-loop containing nucleotide triphosphate hydrolases"/>
    <property type="match status" value="2"/>
</dbReference>
<dbReference type="AlphaFoldDB" id="A0A1Y1S424"/>
<dbReference type="EMBL" id="MWQY01000001">
    <property type="protein sequence ID" value="ORC38284.1"/>
    <property type="molecule type" value="Genomic_DNA"/>
</dbReference>
<dbReference type="Pfam" id="PF22042">
    <property type="entry name" value="EF-G_D2"/>
    <property type="match status" value="1"/>
</dbReference>
<dbReference type="OrthoDB" id="9804431at2"/>
<proteinExistence type="inferred from homology"/>
<dbReference type="InterPro" id="IPR041732">
    <property type="entry name" value="RF3_GTP-bd"/>
</dbReference>
<name>A0A1Y1S424_9SPIO</name>
<evidence type="ECO:0000256" key="8">
    <source>
        <dbReference type="HAMAP-Rule" id="MF_00072"/>
    </source>
</evidence>
<evidence type="ECO:0000256" key="4">
    <source>
        <dbReference type="ARBA" id="ARBA00022741"/>
    </source>
</evidence>
<dbReference type="NCBIfam" id="TIGR00231">
    <property type="entry name" value="small_GTP"/>
    <property type="match status" value="1"/>
</dbReference>
<dbReference type="GO" id="GO:0016150">
    <property type="term" value="F:translation release factor activity, codon nonspecific"/>
    <property type="evidence" value="ECO:0007669"/>
    <property type="project" value="TreeGrafter"/>
</dbReference>
<dbReference type="PROSITE" id="PS51722">
    <property type="entry name" value="G_TR_2"/>
    <property type="match status" value="1"/>
</dbReference>
<dbReference type="GO" id="GO:0016149">
    <property type="term" value="F:translation release factor activity, codon specific"/>
    <property type="evidence" value="ECO:0007669"/>
    <property type="project" value="UniProtKB-UniRule"/>
</dbReference>
<dbReference type="SUPFAM" id="SSF50447">
    <property type="entry name" value="Translation proteins"/>
    <property type="match status" value="1"/>
</dbReference>
<gene>
    <name evidence="8" type="primary">prfC</name>
    <name evidence="10" type="ORF">B4O97_00575</name>
</gene>
<dbReference type="InterPro" id="IPR038467">
    <property type="entry name" value="RF3_dom_3_sf"/>
</dbReference>
<evidence type="ECO:0000313" key="11">
    <source>
        <dbReference type="Proteomes" id="UP000192343"/>
    </source>
</evidence>
<dbReference type="FunFam" id="3.30.70.3280:FF:000001">
    <property type="entry name" value="Peptide chain release factor 3"/>
    <property type="match status" value="1"/>
</dbReference>
<evidence type="ECO:0000256" key="3">
    <source>
        <dbReference type="ARBA" id="ARBA00022490"/>
    </source>
</evidence>
<comment type="caution">
    <text evidence="10">The sequence shown here is derived from an EMBL/GenBank/DDBJ whole genome shotgun (WGS) entry which is preliminary data.</text>
</comment>
<dbReference type="InterPro" id="IPR032090">
    <property type="entry name" value="RF3_C"/>
</dbReference>
<comment type="function">
    <text evidence="8">Increases the formation of ribosomal termination complexes and stimulates activities of RF-1 and RF-2. It binds guanine nucleotides and has strong preference for UGA stop codons. It may interact directly with the ribosome. The stimulation of RF-1 and RF-2 is significantly reduced by GTP and GDP, but not by GMP.</text>
</comment>
<evidence type="ECO:0000256" key="1">
    <source>
        <dbReference type="ARBA" id="ARBA00004496"/>
    </source>
</evidence>
<dbReference type="STRING" id="1963862.B4O97_00575"/>
<keyword evidence="11" id="KW-1185">Reference proteome</keyword>
<evidence type="ECO:0000259" key="9">
    <source>
        <dbReference type="PROSITE" id="PS51722"/>
    </source>
</evidence>
<accession>A0A1Y1S424</accession>
<keyword evidence="3 8" id="KW-0963">Cytoplasm</keyword>
<feature type="binding site" evidence="8">
    <location>
        <begin position="152"/>
        <end position="155"/>
    </location>
    <ligand>
        <name>GTP</name>
        <dbReference type="ChEBI" id="CHEBI:37565"/>
    </ligand>
</feature>
<comment type="subcellular location">
    <subcellularLocation>
        <location evidence="1 8">Cytoplasm</location>
    </subcellularLocation>
</comment>
<dbReference type="RefSeq" id="WP_083047262.1">
    <property type="nucleotide sequence ID" value="NZ_MWQY01000001.1"/>
</dbReference>
<dbReference type="NCBIfam" id="NF001964">
    <property type="entry name" value="PRK00741.1"/>
    <property type="match status" value="1"/>
</dbReference>